<evidence type="ECO:0000313" key="6">
    <source>
        <dbReference type="Proteomes" id="UP000479293"/>
    </source>
</evidence>
<dbReference type="Pfam" id="PF20240">
    <property type="entry name" value="DUF6597"/>
    <property type="match status" value="1"/>
</dbReference>
<evidence type="ECO:0000256" key="1">
    <source>
        <dbReference type="ARBA" id="ARBA00023015"/>
    </source>
</evidence>
<gene>
    <name evidence="5" type="ORF">GBK04_16620</name>
</gene>
<dbReference type="InterPro" id="IPR018060">
    <property type="entry name" value="HTH_AraC"/>
</dbReference>
<evidence type="ECO:0000259" key="4">
    <source>
        <dbReference type="PROSITE" id="PS01124"/>
    </source>
</evidence>
<evidence type="ECO:0000313" key="5">
    <source>
        <dbReference type="EMBL" id="MPR34932.1"/>
    </source>
</evidence>
<dbReference type="RefSeq" id="WP_152761560.1">
    <property type="nucleotide sequence ID" value="NZ_WHLY01000002.1"/>
</dbReference>
<keyword evidence="6" id="KW-1185">Reference proteome</keyword>
<proteinExistence type="predicted"/>
<dbReference type="SMART" id="SM00342">
    <property type="entry name" value="HTH_ARAC"/>
    <property type="match status" value="1"/>
</dbReference>
<keyword evidence="2" id="KW-0238">DNA-binding</keyword>
<dbReference type="InterPro" id="IPR046532">
    <property type="entry name" value="DUF6597"/>
</dbReference>
<dbReference type="AlphaFoldDB" id="A0A7C9FSB9"/>
<sequence>MYQLLKKTPHPALKQLVREYWYLFTSIGNPNPLSNTPTPEEAIYFYPKNKPAVFLDGEFSKTPDTVIIRQQTERVDMLIPNDYLMFKIIFKTGGFHRLFDIPLSVFSNGHVETVCVLGNSIKELNEQIINSTSFEEMVLYAEKYLMNKVSNLRIKQQPIDFVINQAHLYQYSLDQLASDACLSNRQFERNFLARTGVTPKMYQRILKFNQAMKLKKEESNQTWTNITHSVGYFDQMHLLRDFKQFTNTVPTTFDFDNAIIY</sequence>
<evidence type="ECO:0000256" key="2">
    <source>
        <dbReference type="ARBA" id="ARBA00023125"/>
    </source>
</evidence>
<dbReference type="GO" id="GO:0043565">
    <property type="term" value="F:sequence-specific DNA binding"/>
    <property type="evidence" value="ECO:0007669"/>
    <property type="project" value="InterPro"/>
</dbReference>
<keyword evidence="3" id="KW-0804">Transcription</keyword>
<keyword evidence="1" id="KW-0805">Transcription regulation</keyword>
<reference evidence="5 6" key="1">
    <citation type="submission" date="2019-10" db="EMBL/GenBank/DDBJ databases">
        <title>Draft Genome Sequence of Cytophagaceae sp. SJW1-29.</title>
        <authorList>
            <person name="Choi A."/>
        </authorList>
    </citation>
    <scope>NUCLEOTIDE SEQUENCE [LARGE SCALE GENOMIC DNA]</scope>
    <source>
        <strain evidence="5 6">SJW1-29</strain>
    </source>
</reference>
<dbReference type="InterPro" id="IPR050204">
    <property type="entry name" value="AraC_XylS_family_regulators"/>
</dbReference>
<name>A0A7C9FSB9_9BACT</name>
<organism evidence="5 6">
    <name type="scientific">Salmonirosea aquatica</name>
    <dbReference type="NCBI Taxonomy" id="2654236"/>
    <lineage>
        <taxon>Bacteria</taxon>
        <taxon>Pseudomonadati</taxon>
        <taxon>Bacteroidota</taxon>
        <taxon>Cytophagia</taxon>
        <taxon>Cytophagales</taxon>
        <taxon>Spirosomataceae</taxon>
        <taxon>Salmonirosea</taxon>
    </lineage>
</organism>
<dbReference type="Proteomes" id="UP000479293">
    <property type="component" value="Unassembled WGS sequence"/>
</dbReference>
<dbReference type="PANTHER" id="PTHR46796:SF13">
    <property type="entry name" value="HTH-TYPE TRANSCRIPTIONAL ACTIVATOR RHAS"/>
    <property type="match status" value="1"/>
</dbReference>
<accession>A0A7C9FSB9</accession>
<dbReference type="EMBL" id="WHLY01000002">
    <property type="protein sequence ID" value="MPR34932.1"/>
    <property type="molecule type" value="Genomic_DNA"/>
</dbReference>
<dbReference type="GO" id="GO:0003700">
    <property type="term" value="F:DNA-binding transcription factor activity"/>
    <property type="evidence" value="ECO:0007669"/>
    <property type="project" value="InterPro"/>
</dbReference>
<protein>
    <submittedName>
        <fullName evidence="5">Helix-turn-helix domain-containing protein</fullName>
    </submittedName>
</protein>
<comment type="caution">
    <text evidence="5">The sequence shown here is derived from an EMBL/GenBank/DDBJ whole genome shotgun (WGS) entry which is preliminary data.</text>
</comment>
<dbReference type="Gene3D" id="1.10.10.60">
    <property type="entry name" value="Homeodomain-like"/>
    <property type="match status" value="1"/>
</dbReference>
<dbReference type="Pfam" id="PF12833">
    <property type="entry name" value="HTH_18"/>
    <property type="match status" value="1"/>
</dbReference>
<feature type="domain" description="HTH araC/xylS-type" evidence="4">
    <location>
        <begin position="156"/>
        <end position="256"/>
    </location>
</feature>
<evidence type="ECO:0000256" key="3">
    <source>
        <dbReference type="ARBA" id="ARBA00023163"/>
    </source>
</evidence>
<dbReference type="PANTHER" id="PTHR46796">
    <property type="entry name" value="HTH-TYPE TRANSCRIPTIONAL ACTIVATOR RHAS-RELATED"/>
    <property type="match status" value="1"/>
</dbReference>
<dbReference type="PROSITE" id="PS01124">
    <property type="entry name" value="HTH_ARAC_FAMILY_2"/>
    <property type="match status" value="1"/>
</dbReference>